<dbReference type="InterPro" id="IPR029058">
    <property type="entry name" value="AB_hydrolase_fold"/>
</dbReference>
<reference evidence="4" key="2">
    <citation type="submission" date="2023-07" db="EMBL/GenBank/DDBJ databases">
        <title>Shewanella mangrovi sp. nov., an acetaldehyde- degrading bacterium isolated from mangrove sediment.</title>
        <authorList>
            <person name="Liu Y."/>
        </authorList>
    </citation>
    <scope>NUCLEOTIDE SEQUENCE [LARGE SCALE GENOMIC DNA]</scope>
    <source>
        <strain evidence="4">C32</strain>
    </source>
</reference>
<evidence type="ECO:0000259" key="2">
    <source>
        <dbReference type="Pfam" id="PF20434"/>
    </source>
</evidence>
<dbReference type="InterPro" id="IPR049492">
    <property type="entry name" value="BD-FAE-like_dom"/>
</dbReference>
<keyword evidence="4" id="KW-1185">Reference proteome</keyword>
<dbReference type="Gene3D" id="3.40.50.1820">
    <property type="entry name" value="alpha/beta hydrolase"/>
    <property type="match status" value="1"/>
</dbReference>
<dbReference type="Pfam" id="PF20434">
    <property type="entry name" value="BD-FAE"/>
    <property type="match status" value="1"/>
</dbReference>
<dbReference type="InterPro" id="IPR050300">
    <property type="entry name" value="GDXG_lipolytic_enzyme"/>
</dbReference>
<proteinExistence type="predicted"/>
<keyword evidence="3" id="KW-0436">Ligase</keyword>
<organism evidence="3 4">
    <name type="scientific">Shewanella electrica</name>
    <dbReference type="NCBI Taxonomy" id="515560"/>
    <lineage>
        <taxon>Bacteria</taxon>
        <taxon>Pseudomonadati</taxon>
        <taxon>Pseudomonadota</taxon>
        <taxon>Gammaproteobacteria</taxon>
        <taxon>Alteromonadales</taxon>
        <taxon>Shewanellaceae</taxon>
        <taxon>Shewanella</taxon>
    </lineage>
</organism>
<evidence type="ECO:0000256" key="1">
    <source>
        <dbReference type="ARBA" id="ARBA00022801"/>
    </source>
</evidence>
<dbReference type="SUPFAM" id="SSF53474">
    <property type="entry name" value="alpha/beta-Hydrolases"/>
    <property type="match status" value="1"/>
</dbReference>
<dbReference type="PANTHER" id="PTHR48081">
    <property type="entry name" value="AB HYDROLASE SUPERFAMILY PROTEIN C4A8.06C"/>
    <property type="match status" value="1"/>
</dbReference>
<evidence type="ECO:0000313" key="4">
    <source>
        <dbReference type="Proteomes" id="UP001201549"/>
    </source>
</evidence>
<dbReference type="PANTHER" id="PTHR48081:SF33">
    <property type="entry name" value="KYNURENINE FORMAMIDASE"/>
    <property type="match status" value="1"/>
</dbReference>
<evidence type="ECO:0000313" key="3">
    <source>
        <dbReference type="EMBL" id="MCS4556111.1"/>
    </source>
</evidence>
<name>A0ABT2FLL9_9GAMM</name>
<gene>
    <name evidence="3" type="ORF">L9G74_06650</name>
</gene>
<keyword evidence="1 3" id="KW-0378">Hydrolase</keyword>
<reference evidence="3 4" key="1">
    <citation type="submission" date="2022-02" db="EMBL/GenBank/DDBJ databases">
        <authorList>
            <person name="Zhuang L."/>
        </authorList>
    </citation>
    <scope>NUCLEOTIDE SEQUENCE [LARGE SCALE GENOMIC DNA]</scope>
    <source>
        <strain evidence="3 4">C32</strain>
    </source>
</reference>
<dbReference type="RefSeq" id="WP_238895514.1">
    <property type="nucleotide sequence ID" value="NZ_JAKOGG010000003.1"/>
</dbReference>
<protein>
    <submittedName>
        <fullName evidence="3">Alpha/beta hydrolase</fullName>
    </submittedName>
</protein>
<dbReference type="GO" id="GO:0016787">
    <property type="term" value="F:hydrolase activity"/>
    <property type="evidence" value="ECO:0007669"/>
    <property type="project" value="UniProtKB-KW"/>
</dbReference>
<feature type="domain" description="BD-FAE-like" evidence="2">
    <location>
        <begin position="62"/>
        <end position="167"/>
    </location>
</feature>
<dbReference type="GO" id="GO:0016874">
    <property type="term" value="F:ligase activity"/>
    <property type="evidence" value="ECO:0007669"/>
    <property type="project" value="UniProtKB-KW"/>
</dbReference>
<sequence>MPQTLYRDFTSAAEIDKQYDVEATVADFGEYVEFFIKNSEYARNNLTCTLDIRYGPTTDETLDIFYPKNASSAELAPAVFFIHGGYWKATTSKEWSYVARALADLGIVTAVENYSLCPKVPVSEIVRQHRAAYSYFWRNAESLGVDRNKIMIVGHSVGGHGVAQLLSSNWQHEYDMPATPYVAAIAVSGLFDVRPIPHTTANPILKITPEEAISLTPVLTPDHGKVPLLVTVGTEETTEFLRQTKDFADACKQSEWQVSSAILERNHFNILDEFIEGEGVMINFIKHHLAL</sequence>
<comment type="caution">
    <text evidence="3">The sequence shown here is derived from an EMBL/GenBank/DDBJ whole genome shotgun (WGS) entry which is preliminary data.</text>
</comment>
<accession>A0ABT2FLL9</accession>
<dbReference type="Proteomes" id="UP001201549">
    <property type="component" value="Unassembled WGS sequence"/>
</dbReference>
<dbReference type="EMBL" id="JAKOGG010000003">
    <property type="protein sequence ID" value="MCS4556111.1"/>
    <property type="molecule type" value="Genomic_DNA"/>
</dbReference>